<sequence>MQLNKSFLIKVSVIAVLLLLAPFSVPFALELVIFADFMGLEILVVLVALQFKPLIRIVQQLGREFFQHFVACCALLAELFLFEPKVLISHGGASSILLLVAGSSLFACLIWLPAIAISAGVFV</sequence>
<keyword evidence="1" id="KW-0812">Transmembrane</keyword>
<name>A0A2A4MF65_9GAMM</name>
<evidence type="ECO:0000313" key="3">
    <source>
        <dbReference type="Proteomes" id="UP000218172"/>
    </source>
</evidence>
<accession>A0A2A4MF65</accession>
<keyword evidence="1" id="KW-1133">Transmembrane helix</keyword>
<dbReference type="EMBL" id="NVQR01000168">
    <property type="protein sequence ID" value="PCH58266.1"/>
    <property type="molecule type" value="Genomic_DNA"/>
</dbReference>
<gene>
    <name evidence="2" type="ORF">COC19_08620</name>
</gene>
<evidence type="ECO:0000313" key="2">
    <source>
        <dbReference type="EMBL" id="PCH58266.1"/>
    </source>
</evidence>
<protein>
    <submittedName>
        <fullName evidence="2">Uncharacterized protein</fullName>
    </submittedName>
</protein>
<feature type="transmembrane region" description="Helical" evidence="1">
    <location>
        <begin position="7"/>
        <end position="25"/>
    </location>
</feature>
<feature type="transmembrane region" description="Helical" evidence="1">
    <location>
        <begin position="94"/>
        <end position="122"/>
    </location>
</feature>
<organism evidence="2 3">
    <name type="scientific">SAR86 cluster bacterium</name>
    <dbReference type="NCBI Taxonomy" id="2030880"/>
    <lineage>
        <taxon>Bacteria</taxon>
        <taxon>Pseudomonadati</taxon>
        <taxon>Pseudomonadota</taxon>
        <taxon>Gammaproteobacteria</taxon>
        <taxon>SAR86 cluster</taxon>
    </lineage>
</organism>
<dbReference type="AlphaFoldDB" id="A0A2A4MF65"/>
<keyword evidence="1" id="KW-0472">Membrane</keyword>
<evidence type="ECO:0000256" key="1">
    <source>
        <dbReference type="SAM" id="Phobius"/>
    </source>
</evidence>
<dbReference type="Proteomes" id="UP000218172">
    <property type="component" value="Unassembled WGS sequence"/>
</dbReference>
<comment type="caution">
    <text evidence="2">The sequence shown here is derived from an EMBL/GenBank/DDBJ whole genome shotgun (WGS) entry which is preliminary data.</text>
</comment>
<proteinExistence type="predicted"/>
<feature type="transmembrane region" description="Helical" evidence="1">
    <location>
        <begin position="61"/>
        <end position="82"/>
    </location>
</feature>
<reference evidence="3" key="1">
    <citation type="submission" date="2017-08" db="EMBL/GenBank/DDBJ databases">
        <title>A dynamic microbial community with high functional redundancy inhabits the cold, oxic subseafloor aquifer.</title>
        <authorList>
            <person name="Tully B.J."/>
            <person name="Wheat C.G."/>
            <person name="Glazer B.T."/>
            <person name="Huber J.A."/>
        </authorList>
    </citation>
    <scope>NUCLEOTIDE SEQUENCE [LARGE SCALE GENOMIC DNA]</scope>
</reference>